<dbReference type="Gene3D" id="1.20.1560.10">
    <property type="entry name" value="ABC transporter type 1, transmembrane domain"/>
    <property type="match status" value="1"/>
</dbReference>
<keyword evidence="4" id="KW-0547">Nucleotide-binding</keyword>
<sequence length="572" mass="59875">MSVETAVERPAAVGASGDPLRRALQLLGIRRRALLKSMALGAGGALSALGLATLSAWLITRAWMMPPVLSLMMAVTTVRALGISRGLLRYLERLATHDMALDAMSRARARMYTALASGAPGYSVTLRRSDLLARTGDDVDEIGESLIRALIPIGVAAVTSVAAVIVVAIVSPWAAVVTALALLASGVAAPMLAARGARRSEIDSDAARDRSTEATTTLLWHGAELAVARRRRELVEEVASAEKDVVTSRDRGVRVSAIAAGTTPAAIGVSVLAAALIGIGLSGSVSPMVLGVLLLVPLSSFETTGPLVAAGTQLQRSRNAARRVMALVDGADESETTAQGGDDRVPDVVEGDLPAPIAEPVTLRIEGLRWGFPGARVLGPRAGLNLVCEPGARVAVVGPSGAGKTTLLLTLAGLLAPQSGSVSVCADHVDQPRECARFFAEDAHVFSTSIRENLLVSRGDATTDELRSACERVGLWEWISGLPDGLDTVLTGGADALSGGQRRRLLLARALINTAPVVLLDEPAEHLDRADSERVQRELLSRNGLFGPDRTVVMVTHRLPRTADPDHIIVVD</sequence>
<dbReference type="AlphaFoldDB" id="A0A916T6M3"/>
<evidence type="ECO:0000256" key="10">
    <source>
        <dbReference type="SAM" id="Phobius"/>
    </source>
</evidence>
<dbReference type="SUPFAM" id="SSF52540">
    <property type="entry name" value="P-loop containing nucleoside triphosphate hydrolases"/>
    <property type="match status" value="1"/>
</dbReference>
<dbReference type="NCBIfam" id="TIGR02868">
    <property type="entry name" value="CydC"/>
    <property type="match status" value="1"/>
</dbReference>
<feature type="transmembrane region" description="Helical" evidence="10">
    <location>
        <begin position="149"/>
        <end position="170"/>
    </location>
</feature>
<dbReference type="PROSITE" id="PS51318">
    <property type="entry name" value="TAT"/>
    <property type="match status" value="1"/>
</dbReference>
<dbReference type="SMART" id="SM00382">
    <property type="entry name" value="AAA"/>
    <property type="match status" value="1"/>
</dbReference>
<evidence type="ECO:0000256" key="9">
    <source>
        <dbReference type="ARBA" id="ARBA00023455"/>
    </source>
</evidence>
<dbReference type="EMBL" id="BMGC01000012">
    <property type="protein sequence ID" value="GGB32466.1"/>
    <property type="molecule type" value="Genomic_DNA"/>
</dbReference>
<dbReference type="RefSeq" id="WP_188586524.1">
    <property type="nucleotide sequence ID" value="NZ_BMGC01000012.1"/>
</dbReference>
<proteinExistence type="inferred from homology"/>
<gene>
    <name evidence="13" type="primary">cydC</name>
    <name evidence="13" type="ORF">GCM10011489_20820</name>
</gene>
<feature type="transmembrane region" description="Helical" evidence="10">
    <location>
        <begin position="176"/>
        <end position="194"/>
    </location>
</feature>
<dbReference type="SUPFAM" id="SSF90123">
    <property type="entry name" value="ABC transporter transmembrane region"/>
    <property type="match status" value="1"/>
</dbReference>
<evidence type="ECO:0000256" key="6">
    <source>
        <dbReference type="ARBA" id="ARBA00022967"/>
    </source>
</evidence>
<protein>
    <submittedName>
        <fullName evidence="13">Thiol reductant ABC exporter subunit CydC</fullName>
    </submittedName>
</protein>
<dbReference type="GO" id="GO:0016887">
    <property type="term" value="F:ATP hydrolysis activity"/>
    <property type="evidence" value="ECO:0007669"/>
    <property type="project" value="InterPro"/>
</dbReference>
<comment type="similarity">
    <text evidence="9">Belongs to the ABC transporter superfamily. Siderophore-Fe(3+) uptake transporter (SIUT) (TC 3.A.1.21) family.</text>
</comment>
<dbReference type="GO" id="GO:0005886">
    <property type="term" value="C:plasma membrane"/>
    <property type="evidence" value="ECO:0007669"/>
    <property type="project" value="UniProtKB-SubCell"/>
</dbReference>
<keyword evidence="14" id="KW-1185">Reference proteome</keyword>
<dbReference type="InterPro" id="IPR011527">
    <property type="entry name" value="ABC1_TM_dom"/>
</dbReference>
<dbReference type="PANTHER" id="PTHR24221">
    <property type="entry name" value="ATP-BINDING CASSETTE SUB-FAMILY B"/>
    <property type="match status" value="1"/>
</dbReference>
<dbReference type="GO" id="GO:0045454">
    <property type="term" value="P:cell redox homeostasis"/>
    <property type="evidence" value="ECO:0007669"/>
    <property type="project" value="InterPro"/>
</dbReference>
<dbReference type="InterPro" id="IPR036640">
    <property type="entry name" value="ABC1_TM_sf"/>
</dbReference>
<evidence type="ECO:0000256" key="7">
    <source>
        <dbReference type="ARBA" id="ARBA00022989"/>
    </source>
</evidence>
<reference evidence="13" key="1">
    <citation type="journal article" date="2014" name="Int. J. Syst. Evol. Microbiol.">
        <title>Complete genome sequence of Corynebacterium casei LMG S-19264T (=DSM 44701T), isolated from a smear-ripened cheese.</title>
        <authorList>
            <consortium name="US DOE Joint Genome Institute (JGI-PGF)"/>
            <person name="Walter F."/>
            <person name="Albersmeier A."/>
            <person name="Kalinowski J."/>
            <person name="Ruckert C."/>
        </authorList>
    </citation>
    <scope>NUCLEOTIDE SEQUENCE</scope>
    <source>
        <strain evidence="13">CGMCC 1.12827</strain>
    </source>
</reference>
<dbReference type="InterPro" id="IPR006311">
    <property type="entry name" value="TAT_signal"/>
</dbReference>
<keyword evidence="8 10" id="KW-0472">Membrane</keyword>
<dbReference type="Pfam" id="PF00005">
    <property type="entry name" value="ABC_tran"/>
    <property type="match status" value="1"/>
</dbReference>
<evidence type="ECO:0000313" key="13">
    <source>
        <dbReference type="EMBL" id="GGB32466.1"/>
    </source>
</evidence>
<dbReference type="GO" id="GO:0034040">
    <property type="term" value="F:ATPase-coupled lipid transmembrane transporter activity"/>
    <property type="evidence" value="ECO:0007669"/>
    <property type="project" value="TreeGrafter"/>
</dbReference>
<dbReference type="InterPro" id="IPR003593">
    <property type="entry name" value="AAA+_ATPase"/>
</dbReference>
<comment type="subcellular location">
    <subcellularLocation>
        <location evidence="1">Cell inner membrane</location>
        <topology evidence="1">Multi-pass membrane protein</topology>
    </subcellularLocation>
</comment>
<evidence type="ECO:0000256" key="3">
    <source>
        <dbReference type="ARBA" id="ARBA00022692"/>
    </source>
</evidence>
<dbReference type="GO" id="GO:0034775">
    <property type="term" value="P:glutathione transmembrane transport"/>
    <property type="evidence" value="ECO:0007669"/>
    <property type="project" value="InterPro"/>
</dbReference>
<dbReference type="Gene3D" id="3.40.50.300">
    <property type="entry name" value="P-loop containing nucleotide triphosphate hydrolases"/>
    <property type="match status" value="1"/>
</dbReference>
<keyword evidence="7 10" id="KW-1133">Transmembrane helix</keyword>
<feature type="transmembrane region" description="Helical" evidence="10">
    <location>
        <begin position="288"/>
        <end position="309"/>
    </location>
</feature>
<dbReference type="InterPro" id="IPR017871">
    <property type="entry name" value="ABC_transporter-like_CS"/>
</dbReference>
<dbReference type="GO" id="GO:0005524">
    <property type="term" value="F:ATP binding"/>
    <property type="evidence" value="ECO:0007669"/>
    <property type="project" value="UniProtKB-KW"/>
</dbReference>
<dbReference type="InterPro" id="IPR014223">
    <property type="entry name" value="ABC_CydC/D"/>
</dbReference>
<dbReference type="Proteomes" id="UP000621454">
    <property type="component" value="Unassembled WGS sequence"/>
</dbReference>
<evidence type="ECO:0000313" key="14">
    <source>
        <dbReference type="Proteomes" id="UP000621454"/>
    </source>
</evidence>
<keyword evidence="6" id="KW-1278">Translocase</keyword>
<name>A0A916T6M3_9ACTN</name>
<evidence type="ECO:0000259" key="12">
    <source>
        <dbReference type="PROSITE" id="PS50929"/>
    </source>
</evidence>
<feature type="domain" description="ABC transmembrane type-1" evidence="12">
    <location>
        <begin position="37"/>
        <end position="316"/>
    </location>
</feature>
<feature type="transmembrane region" description="Helical" evidence="10">
    <location>
        <begin position="65"/>
        <end position="83"/>
    </location>
</feature>
<dbReference type="PROSITE" id="PS00211">
    <property type="entry name" value="ABC_TRANSPORTER_1"/>
    <property type="match status" value="1"/>
</dbReference>
<evidence type="ECO:0000256" key="1">
    <source>
        <dbReference type="ARBA" id="ARBA00004429"/>
    </source>
</evidence>
<keyword evidence="3 10" id="KW-0812">Transmembrane</keyword>
<feature type="domain" description="ABC transporter" evidence="11">
    <location>
        <begin position="363"/>
        <end position="572"/>
    </location>
</feature>
<evidence type="ECO:0000256" key="4">
    <source>
        <dbReference type="ARBA" id="ARBA00022741"/>
    </source>
</evidence>
<dbReference type="PANTHER" id="PTHR24221:SF654">
    <property type="entry name" value="ATP-BINDING CASSETTE SUB-FAMILY B MEMBER 6"/>
    <property type="match status" value="1"/>
</dbReference>
<dbReference type="GO" id="GO:0140359">
    <property type="term" value="F:ABC-type transporter activity"/>
    <property type="evidence" value="ECO:0007669"/>
    <property type="project" value="InterPro"/>
</dbReference>
<keyword evidence="2" id="KW-0997">Cell inner membrane</keyword>
<dbReference type="PROSITE" id="PS50929">
    <property type="entry name" value="ABC_TM1F"/>
    <property type="match status" value="1"/>
</dbReference>
<comment type="caution">
    <text evidence="13">The sequence shown here is derived from an EMBL/GenBank/DDBJ whole genome shotgun (WGS) entry which is preliminary data.</text>
</comment>
<organism evidence="13 14">
    <name type="scientific">Gordonia jinhuaensis</name>
    <dbReference type="NCBI Taxonomy" id="1517702"/>
    <lineage>
        <taxon>Bacteria</taxon>
        <taxon>Bacillati</taxon>
        <taxon>Actinomycetota</taxon>
        <taxon>Actinomycetes</taxon>
        <taxon>Mycobacteriales</taxon>
        <taxon>Gordoniaceae</taxon>
        <taxon>Gordonia</taxon>
    </lineage>
</organism>
<keyword evidence="5" id="KW-0067">ATP-binding</keyword>
<dbReference type="InterPro" id="IPR039421">
    <property type="entry name" value="Type_1_exporter"/>
</dbReference>
<evidence type="ECO:0000259" key="11">
    <source>
        <dbReference type="PROSITE" id="PS50893"/>
    </source>
</evidence>
<evidence type="ECO:0000256" key="8">
    <source>
        <dbReference type="ARBA" id="ARBA00023136"/>
    </source>
</evidence>
<evidence type="ECO:0000256" key="2">
    <source>
        <dbReference type="ARBA" id="ARBA00022519"/>
    </source>
</evidence>
<accession>A0A916T6M3</accession>
<reference evidence="13" key="2">
    <citation type="submission" date="2020-09" db="EMBL/GenBank/DDBJ databases">
        <authorList>
            <person name="Sun Q."/>
            <person name="Zhou Y."/>
        </authorList>
    </citation>
    <scope>NUCLEOTIDE SEQUENCE</scope>
    <source>
        <strain evidence="13">CGMCC 1.12827</strain>
    </source>
</reference>
<dbReference type="InterPro" id="IPR003439">
    <property type="entry name" value="ABC_transporter-like_ATP-bd"/>
</dbReference>
<feature type="transmembrane region" description="Helical" evidence="10">
    <location>
        <begin position="257"/>
        <end position="282"/>
    </location>
</feature>
<feature type="transmembrane region" description="Helical" evidence="10">
    <location>
        <begin position="39"/>
        <end position="59"/>
    </location>
</feature>
<dbReference type="PROSITE" id="PS50893">
    <property type="entry name" value="ABC_TRANSPORTER_2"/>
    <property type="match status" value="1"/>
</dbReference>
<keyword evidence="2" id="KW-1003">Cell membrane</keyword>
<evidence type="ECO:0000256" key="5">
    <source>
        <dbReference type="ARBA" id="ARBA00022840"/>
    </source>
</evidence>
<dbReference type="InterPro" id="IPR027417">
    <property type="entry name" value="P-loop_NTPase"/>
</dbReference>